<dbReference type="EMBL" id="JALBUF010000016">
    <property type="protein sequence ID" value="MCI0184524.1"/>
    <property type="molecule type" value="Genomic_DNA"/>
</dbReference>
<comment type="caution">
    <text evidence="1">The sequence shown here is derived from an EMBL/GenBank/DDBJ whole genome shotgun (WGS) entry which is preliminary data.</text>
</comment>
<evidence type="ECO:0000313" key="2">
    <source>
        <dbReference type="Proteomes" id="UP001139263"/>
    </source>
</evidence>
<organism evidence="1 2">
    <name type="scientific">Sulfoacidibacillus ferrooxidans</name>
    <dbReference type="NCBI Taxonomy" id="2005001"/>
    <lineage>
        <taxon>Bacteria</taxon>
        <taxon>Bacillati</taxon>
        <taxon>Bacillota</taxon>
        <taxon>Bacilli</taxon>
        <taxon>Bacillales</taxon>
        <taxon>Alicyclobacillaceae</taxon>
        <taxon>Sulfoacidibacillus</taxon>
    </lineage>
</organism>
<dbReference type="AlphaFoldDB" id="A0A9X2AD56"/>
<evidence type="ECO:0000313" key="1">
    <source>
        <dbReference type="EMBL" id="MCI0184524.1"/>
    </source>
</evidence>
<gene>
    <name evidence="1" type="ORF">MM817_02821</name>
</gene>
<protein>
    <submittedName>
        <fullName evidence="1">Uncharacterized protein</fullName>
    </submittedName>
</protein>
<dbReference type="Proteomes" id="UP001139263">
    <property type="component" value="Unassembled WGS sequence"/>
</dbReference>
<reference evidence="1" key="1">
    <citation type="submission" date="2022-03" db="EMBL/GenBank/DDBJ databases">
        <title>Draft Genome Sequence of Firmicute Strain S0AB, a Heterotrophic Iron/Sulfur-Oxidizing Extreme Acidophile.</title>
        <authorList>
            <person name="Vergara E."/>
            <person name="Pakostova E."/>
            <person name="Johnson D.B."/>
            <person name="Holmes D.S."/>
        </authorList>
    </citation>
    <scope>NUCLEOTIDE SEQUENCE</scope>
    <source>
        <strain evidence="1">S0AB</strain>
    </source>
</reference>
<proteinExistence type="predicted"/>
<accession>A0A9X2AD56</accession>
<keyword evidence="2" id="KW-1185">Reference proteome</keyword>
<name>A0A9X2AD56_9BACL</name>
<sequence length="142" mass="16165">MLEMVIRIMKSAIPGGPNQKIMVVDCEKEQIKDTTFPVSDHDYFGRIRNDSSCFFRNVDPTYALFVFQRTLSTEFPFSLILSRASPQTVGQDSLRDPLDRYGRQRCRKKPDKPVCPIGPSPSAFRCKVKVNMVVSCTARIID</sequence>